<dbReference type="EMBL" id="CAJVPY010000132">
    <property type="protein sequence ID" value="CAG8452175.1"/>
    <property type="molecule type" value="Genomic_DNA"/>
</dbReference>
<feature type="transmembrane region" description="Helical" evidence="10">
    <location>
        <begin position="952"/>
        <end position="976"/>
    </location>
</feature>
<dbReference type="SUPFAM" id="SSF90123">
    <property type="entry name" value="ABC transporter transmembrane region"/>
    <property type="match status" value="2"/>
</dbReference>
<feature type="transmembrane region" description="Helical" evidence="10">
    <location>
        <begin position="216"/>
        <end position="234"/>
    </location>
</feature>
<keyword evidence="2" id="KW-0813">Transport</keyword>
<feature type="transmembrane region" description="Helical" evidence="10">
    <location>
        <begin position="555"/>
        <end position="575"/>
    </location>
</feature>
<proteinExistence type="predicted"/>
<evidence type="ECO:0000256" key="6">
    <source>
        <dbReference type="ARBA" id="ARBA00022840"/>
    </source>
</evidence>
<dbReference type="PROSITE" id="PS50893">
    <property type="entry name" value="ABC_TRANSPORTER_2"/>
    <property type="match status" value="2"/>
</dbReference>
<comment type="subcellular location">
    <subcellularLocation>
        <location evidence="1">Membrane</location>
        <topology evidence="1">Multi-pass membrane protein</topology>
    </subcellularLocation>
</comment>
<dbReference type="GO" id="GO:0005524">
    <property type="term" value="F:ATP binding"/>
    <property type="evidence" value="ECO:0007669"/>
    <property type="project" value="UniProtKB-KW"/>
</dbReference>
<gene>
    <name evidence="13" type="ORF">DERYTH_LOCUS572</name>
</gene>
<dbReference type="GO" id="GO:0140359">
    <property type="term" value="F:ABC-type transporter activity"/>
    <property type="evidence" value="ECO:0007669"/>
    <property type="project" value="InterPro"/>
</dbReference>
<dbReference type="CDD" id="cd18604">
    <property type="entry name" value="ABC_6TM_VMR1_D2_like"/>
    <property type="match status" value="1"/>
</dbReference>
<dbReference type="Pfam" id="PF00664">
    <property type="entry name" value="ABC_membrane"/>
    <property type="match status" value="2"/>
</dbReference>
<feature type="transmembrane region" description="Helical" evidence="10">
    <location>
        <begin position="1162"/>
        <end position="1181"/>
    </location>
</feature>
<dbReference type="SUPFAM" id="SSF52540">
    <property type="entry name" value="P-loop containing nucleoside triphosphate hydrolases"/>
    <property type="match status" value="2"/>
</dbReference>
<keyword evidence="3 10" id="KW-0812">Transmembrane</keyword>
<comment type="caution">
    <text evidence="13">The sequence shown here is derived from an EMBL/GenBank/DDBJ whole genome shotgun (WGS) entry which is preliminary data.</text>
</comment>
<evidence type="ECO:0000256" key="9">
    <source>
        <dbReference type="ARBA" id="ARBA00023180"/>
    </source>
</evidence>
<feature type="transmembrane region" description="Helical" evidence="10">
    <location>
        <begin position="1275"/>
        <end position="1295"/>
    </location>
</feature>
<dbReference type="Gene3D" id="1.20.1560.10">
    <property type="entry name" value="ABC transporter type 1, transmembrane domain"/>
    <property type="match status" value="2"/>
</dbReference>
<evidence type="ECO:0000256" key="10">
    <source>
        <dbReference type="SAM" id="Phobius"/>
    </source>
</evidence>
<feature type="transmembrane region" description="Helical" evidence="10">
    <location>
        <begin position="364"/>
        <end position="384"/>
    </location>
</feature>
<feature type="transmembrane region" description="Helical" evidence="10">
    <location>
        <begin position="474"/>
        <end position="492"/>
    </location>
</feature>
<dbReference type="CDD" id="cd03244">
    <property type="entry name" value="ABCC_MRP_domain2"/>
    <property type="match status" value="1"/>
</dbReference>
<dbReference type="InterPro" id="IPR050173">
    <property type="entry name" value="ABC_transporter_C-like"/>
</dbReference>
<dbReference type="Gene3D" id="3.40.50.300">
    <property type="entry name" value="P-loop containing nucleotide triphosphate hydrolases"/>
    <property type="match status" value="2"/>
</dbReference>
<evidence type="ECO:0000259" key="11">
    <source>
        <dbReference type="PROSITE" id="PS50893"/>
    </source>
</evidence>
<evidence type="ECO:0000256" key="2">
    <source>
        <dbReference type="ARBA" id="ARBA00022448"/>
    </source>
</evidence>
<dbReference type="InterPro" id="IPR027417">
    <property type="entry name" value="P-loop_NTPase"/>
</dbReference>
<evidence type="ECO:0000259" key="12">
    <source>
        <dbReference type="PROSITE" id="PS50929"/>
    </source>
</evidence>
<evidence type="ECO:0000256" key="7">
    <source>
        <dbReference type="ARBA" id="ARBA00022989"/>
    </source>
</evidence>
<feature type="domain" description="ABC transporter" evidence="11">
    <location>
        <begin position="1340"/>
        <end position="1595"/>
    </location>
</feature>
<sequence>MDNSSIFESICGSDRWGPWESYDFTDCFREVVVDAGILLLYSATSLCIVVTAYVQLRRHKGPGYERLLNNQCNSNYGTIEQIDDNETDLDVSDDNSDYSDETLVSDRTPKNMIFDVSRLVISIIICLLFSLLATARWQGYNENQHGNYWLVAPILEAIAWIYATILALFNIVSQQRSILHIRGHLNVLYFLAFVSSIADVHSLYLKLGTDFDLKYYLNLWIFGFSFILVCISFLEPQDDVELLSKPNAEGRYLSPEVKCSFYDQVTFSWINPLISKGFRSTIDDKDVYELPGFAKAKNILKTFHTFRKSTIVKSLMFTFRKELLIQFIYAIFWSLIYSFVPPYYLQKLLLYVQNYPNHKDESYLTAYSYAFALFLGTVIPSICFQQALYIGRHLSVKCQAIIIGEVYSKSLSRKDTSGVVDDDESKNKTGKITNLMAVDAQKVSEFSAYVFYFYAYPIQAIISIWLLYALLGVSALAGVLAIILTYPIPALINQRFQIIHKRLMAATDKRMGVMNELLQAIRVIKFFAWEDYFRDKVISARDNELNELKHRLMEWVYMCVVWTSLPLIIMVTVFITYTKLLGNDLTASVAFTALALFNNLRHALDEMPQLIAYIIQARISISRIEKFLKEPEINRKCSVQNFNDPYIGFKNATFQWPDGGDSIDNSSVSVDLTMHTPLNKFTLKNLNVSFPANGLSVICGPTGSGKTSLLMALLGEMECLDGHVFLPRMTAESSNKLGGAPSGIAYVAQTAWLQHATIRDNILFGLPFDYEIYTKVLRVCALDKDLEILDFGDKTEVGEKGITLSGGQKQRVALARAVYSQAKIIIIDDCLSAVDSHTAKHIYEQCLMGDLMKNRTRILVTHHVGLCLRGAAKVVVIKDGQISGEGNVEEILATGLLDDVTIESDEESGTSVEDVTDAKSQKNNKNIREGDGKLVAEETRAVGMVGWKYYKIYLVASGGFWYWMSLLLLFLVTQVIQVGQDWWIREWTKAYGDAYNQIHQFASTMYGGITSLLLENLHQTMKGFALSSYLSPFLNHSTPTDHFSPVNMWEETHEPVNVDYYLWVYVSIGLASTILTTFKAYYMFIGSLMASRKLHNDILDKVLLSTLRFYDTTPIGRILNRFSKDLETIDQNMSPIVMFLLYSVFATTSVIIVISIVMPRFLIPAAFIAAIYIFIGAYYIATSRDLKRLESVSRSPIYAAFGETIIGVSTIRAFGAEKRLMKRMLRLVDDNNRPFIFNWACNRWLHTRVDAAGGLVGLSTAAIIVYNLSKGMDPGLAGFALINALNFTGHVIWVIRMYAIQEMNMNSIERIQDYLVLEEEPPRIVEGHRPPPEWPTKGEIHVKNLVMQYAPDNPPVLKDISFHIKPAEKVGIVGRTGSGKSTLATSFFRFMEPTSGQIIIDDIDISTIGLFDLRSRLTIIPQDPVLFSGTLRSNLDIFNEHDDDDAELWNALRRAHLIDDTIISSSTDNDNKSLQNRQSQSQVMWTLDAPVSENGSNYSQGQRQLIALARALVRKSKLIIMDEATASVDFKTDRMIQKTIREEFSDATLLCIAHRLRTVVDYDKILVLDAGNIVEFDHPYILLQNPASVFRGMCDRSGDLIELVEVARAKYEKDYGNISV</sequence>
<feature type="transmembrane region" description="Helical" evidence="10">
    <location>
        <begin position="149"/>
        <end position="172"/>
    </location>
</feature>
<dbReference type="FunFam" id="3.40.50.300:FF:000565">
    <property type="entry name" value="ABC bile acid transporter"/>
    <property type="match status" value="1"/>
</dbReference>
<evidence type="ECO:0000256" key="4">
    <source>
        <dbReference type="ARBA" id="ARBA00022737"/>
    </source>
</evidence>
<evidence type="ECO:0000256" key="5">
    <source>
        <dbReference type="ARBA" id="ARBA00022741"/>
    </source>
</evidence>
<keyword evidence="7 10" id="KW-1133">Transmembrane helix</keyword>
<keyword evidence="14" id="KW-1185">Reference proteome</keyword>
<dbReference type="GO" id="GO:0016887">
    <property type="term" value="F:ATP hydrolysis activity"/>
    <property type="evidence" value="ECO:0007669"/>
    <property type="project" value="InterPro"/>
</dbReference>
<organism evidence="13 14">
    <name type="scientific">Dentiscutata erythropus</name>
    <dbReference type="NCBI Taxonomy" id="1348616"/>
    <lineage>
        <taxon>Eukaryota</taxon>
        <taxon>Fungi</taxon>
        <taxon>Fungi incertae sedis</taxon>
        <taxon>Mucoromycota</taxon>
        <taxon>Glomeromycotina</taxon>
        <taxon>Glomeromycetes</taxon>
        <taxon>Diversisporales</taxon>
        <taxon>Gigasporaceae</taxon>
        <taxon>Dentiscutata</taxon>
    </lineage>
</organism>
<dbReference type="Pfam" id="PF00005">
    <property type="entry name" value="ABC_tran"/>
    <property type="match status" value="2"/>
</dbReference>
<keyword evidence="6" id="KW-0067">ATP-binding</keyword>
<feature type="transmembrane region" description="Helical" evidence="10">
    <location>
        <begin position="1136"/>
        <end position="1156"/>
    </location>
</feature>
<protein>
    <submittedName>
        <fullName evidence="13">8720_t:CDS:1</fullName>
    </submittedName>
</protein>
<feature type="transmembrane region" description="Helical" evidence="10">
    <location>
        <begin position="184"/>
        <end position="204"/>
    </location>
</feature>
<feature type="domain" description="ABC transmembrane type-1" evidence="12">
    <location>
        <begin position="966"/>
        <end position="1303"/>
    </location>
</feature>
<accession>A0A9N8VJM0</accession>
<feature type="transmembrane region" description="Helical" evidence="10">
    <location>
        <begin position="38"/>
        <end position="56"/>
    </location>
</feature>
<dbReference type="CDD" id="cd18596">
    <property type="entry name" value="ABC_6TM_VMR1_D1_like"/>
    <property type="match status" value="1"/>
</dbReference>
<dbReference type="PROSITE" id="PS50929">
    <property type="entry name" value="ABC_TM1F"/>
    <property type="match status" value="2"/>
</dbReference>
<evidence type="ECO:0000313" key="14">
    <source>
        <dbReference type="Proteomes" id="UP000789405"/>
    </source>
</evidence>
<feature type="transmembrane region" description="Helical" evidence="10">
    <location>
        <begin position="1060"/>
        <end position="1084"/>
    </location>
</feature>
<dbReference type="PANTHER" id="PTHR24223:SF353">
    <property type="entry name" value="ABC TRANSPORTER ATP-BINDING PROTEIN_PERMEASE VMR1-RELATED"/>
    <property type="match status" value="1"/>
</dbReference>
<keyword evidence="9" id="KW-0325">Glycoprotein</keyword>
<name>A0A9N8VJM0_9GLOM</name>
<dbReference type="SMART" id="SM00382">
    <property type="entry name" value="AAA"/>
    <property type="match status" value="2"/>
</dbReference>
<dbReference type="PROSITE" id="PS00211">
    <property type="entry name" value="ABC_TRANSPORTER_1"/>
    <property type="match status" value="2"/>
</dbReference>
<evidence type="ECO:0000256" key="3">
    <source>
        <dbReference type="ARBA" id="ARBA00022692"/>
    </source>
</evidence>
<dbReference type="OrthoDB" id="6500128at2759"/>
<dbReference type="InterPro" id="IPR017871">
    <property type="entry name" value="ABC_transporter-like_CS"/>
</dbReference>
<keyword evidence="4" id="KW-0677">Repeat</keyword>
<dbReference type="InterPro" id="IPR003439">
    <property type="entry name" value="ABC_transporter-like_ATP-bd"/>
</dbReference>
<reference evidence="13" key="1">
    <citation type="submission" date="2021-06" db="EMBL/GenBank/DDBJ databases">
        <authorList>
            <person name="Kallberg Y."/>
            <person name="Tangrot J."/>
            <person name="Rosling A."/>
        </authorList>
    </citation>
    <scope>NUCLEOTIDE SEQUENCE</scope>
    <source>
        <strain evidence="13">MA453B</strain>
    </source>
</reference>
<feature type="domain" description="ABC transmembrane type-1" evidence="12">
    <location>
        <begin position="338"/>
        <end position="616"/>
    </location>
</feature>
<dbReference type="CDD" id="cd03250">
    <property type="entry name" value="ABCC_MRP_domain1"/>
    <property type="match status" value="1"/>
</dbReference>
<evidence type="ECO:0000256" key="1">
    <source>
        <dbReference type="ARBA" id="ARBA00004141"/>
    </source>
</evidence>
<keyword evidence="8 10" id="KW-0472">Membrane</keyword>
<feature type="transmembrane region" description="Helical" evidence="10">
    <location>
        <begin position="1251"/>
        <end position="1269"/>
    </location>
</feature>
<dbReference type="PANTHER" id="PTHR24223">
    <property type="entry name" value="ATP-BINDING CASSETTE SUB-FAMILY C"/>
    <property type="match status" value="1"/>
</dbReference>
<dbReference type="FunFam" id="1.20.1560.10:FF:000006">
    <property type="entry name" value="ATP-binding cassette, sub-family C (CFTR/MRP), member 9"/>
    <property type="match status" value="1"/>
</dbReference>
<dbReference type="InterPro" id="IPR011527">
    <property type="entry name" value="ABC1_TM_dom"/>
</dbReference>
<dbReference type="GO" id="GO:0000329">
    <property type="term" value="C:fungal-type vacuole membrane"/>
    <property type="evidence" value="ECO:0007669"/>
    <property type="project" value="TreeGrafter"/>
</dbReference>
<dbReference type="Proteomes" id="UP000789405">
    <property type="component" value="Unassembled WGS sequence"/>
</dbReference>
<evidence type="ECO:0000256" key="8">
    <source>
        <dbReference type="ARBA" id="ARBA00023136"/>
    </source>
</evidence>
<evidence type="ECO:0000313" key="13">
    <source>
        <dbReference type="EMBL" id="CAG8452175.1"/>
    </source>
</evidence>
<feature type="transmembrane region" description="Helical" evidence="10">
    <location>
        <begin position="119"/>
        <end position="137"/>
    </location>
</feature>
<keyword evidence="5" id="KW-0547">Nucleotide-binding</keyword>
<feature type="transmembrane region" description="Helical" evidence="10">
    <location>
        <begin position="323"/>
        <end position="344"/>
    </location>
</feature>
<dbReference type="InterPro" id="IPR036640">
    <property type="entry name" value="ABC1_TM_sf"/>
</dbReference>
<dbReference type="FunFam" id="3.40.50.300:FF:000825">
    <property type="entry name" value="ABC bile acid transporter"/>
    <property type="match status" value="1"/>
</dbReference>
<feature type="domain" description="ABC transporter" evidence="11">
    <location>
        <begin position="663"/>
        <end position="904"/>
    </location>
</feature>
<feature type="transmembrane region" description="Helical" evidence="10">
    <location>
        <begin position="449"/>
        <end position="468"/>
    </location>
</feature>
<dbReference type="InterPro" id="IPR003593">
    <property type="entry name" value="AAA+_ATPase"/>
</dbReference>